<dbReference type="CDD" id="cd01335">
    <property type="entry name" value="Radical_SAM"/>
    <property type="match status" value="1"/>
</dbReference>
<evidence type="ECO:0000256" key="2">
    <source>
        <dbReference type="ARBA" id="ARBA00022723"/>
    </source>
</evidence>
<dbReference type="AlphaFoldDB" id="A0A6M3LGL6"/>
<reference evidence="6" key="1">
    <citation type="submission" date="2020-03" db="EMBL/GenBank/DDBJ databases">
        <title>The deep terrestrial virosphere.</title>
        <authorList>
            <person name="Holmfeldt K."/>
            <person name="Nilsson E."/>
            <person name="Simone D."/>
            <person name="Lopez-Fernandez M."/>
            <person name="Wu X."/>
            <person name="de Brujin I."/>
            <person name="Lundin D."/>
            <person name="Andersson A."/>
            <person name="Bertilsson S."/>
            <person name="Dopson M."/>
        </authorList>
    </citation>
    <scope>NUCLEOTIDE SEQUENCE</scope>
    <source>
        <strain evidence="6">MM415B03888</strain>
    </source>
</reference>
<dbReference type="NCBIfam" id="TIGR04085">
    <property type="entry name" value="rSAM_more_4Fe4S"/>
    <property type="match status" value="1"/>
</dbReference>
<keyword evidence="1" id="KW-0949">S-adenosyl-L-methionine</keyword>
<evidence type="ECO:0000259" key="5">
    <source>
        <dbReference type="PROSITE" id="PS51918"/>
    </source>
</evidence>
<evidence type="ECO:0000256" key="4">
    <source>
        <dbReference type="ARBA" id="ARBA00023014"/>
    </source>
</evidence>
<keyword evidence="3" id="KW-0408">Iron</keyword>
<dbReference type="EMBL" id="MT143224">
    <property type="protein sequence ID" value="QJA94346.1"/>
    <property type="molecule type" value="Genomic_DNA"/>
</dbReference>
<evidence type="ECO:0000313" key="6">
    <source>
        <dbReference type="EMBL" id="QJA94346.1"/>
    </source>
</evidence>
<dbReference type="PANTHER" id="PTHR11228">
    <property type="entry name" value="RADICAL SAM DOMAIN PROTEIN"/>
    <property type="match status" value="1"/>
</dbReference>
<protein>
    <submittedName>
        <fullName evidence="6">Putative radical SAM superfamily protein</fullName>
    </submittedName>
</protein>
<dbReference type="PROSITE" id="PS51918">
    <property type="entry name" value="RADICAL_SAM"/>
    <property type="match status" value="1"/>
</dbReference>
<dbReference type="Pfam" id="PF13186">
    <property type="entry name" value="SPASM"/>
    <property type="match status" value="1"/>
</dbReference>
<dbReference type="InterPro" id="IPR050377">
    <property type="entry name" value="Radical_SAM_PqqE_MftC-like"/>
</dbReference>
<gene>
    <name evidence="6" type="ORF">MM415B03888_0006</name>
</gene>
<dbReference type="InterPro" id="IPR058240">
    <property type="entry name" value="rSAM_sf"/>
</dbReference>
<dbReference type="GO" id="GO:0051536">
    <property type="term" value="F:iron-sulfur cluster binding"/>
    <property type="evidence" value="ECO:0007669"/>
    <property type="project" value="UniProtKB-KW"/>
</dbReference>
<dbReference type="PANTHER" id="PTHR11228:SF7">
    <property type="entry name" value="PQQA PEPTIDE CYCLASE"/>
    <property type="match status" value="1"/>
</dbReference>
<dbReference type="InterPro" id="IPR013785">
    <property type="entry name" value="Aldolase_TIM"/>
</dbReference>
<dbReference type="SUPFAM" id="SSF102114">
    <property type="entry name" value="Radical SAM enzymes"/>
    <property type="match status" value="1"/>
</dbReference>
<evidence type="ECO:0000256" key="1">
    <source>
        <dbReference type="ARBA" id="ARBA00022691"/>
    </source>
</evidence>
<dbReference type="SFLD" id="SFLDS00029">
    <property type="entry name" value="Radical_SAM"/>
    <property type="match status" value="1"/>
</dbReference>
<dbReference type="SFLD" id="SFLDG01386">
    <property type="entry name" value="main_SPASM_domain-containing"/>
    <property type="match status" value="1"/>
</dbReference>
<proteinExistence type="predicted"/>
<evidence type="ECO:0000256" key="3">
    <source>
        <dbReference type="ARBA" id="ARBA00023004"/>
    </source>
</evidence>
<dbReference type="Gene3D" id="3.20.20.70">
    <property type="entry name" value="Aldolase class I"/>
    <property type="match status" value="1"/>
</dbReference>
<dbReference type="Pfam" id="PF04055">
    <property type="entry name" value="Radical_SAM"/>
    <property type="match status" value="1"/>
</dbReference>
<dbReference type="GO" id="GO:0046872">
    <property type="term" value="F:metal ion binding"/>
    <property type="evidence" value="ECO:0007669"/>
    <property type="project" value="UniProtKB-KW"/>
</dbReference>
<accession>A0A6M3LGL6</accession>
<keyword evidence="4" id="KW-0411">Iron-sulfur</keyword>
<sequence length="335" mass="37777">MPLICHLEITEFCNERCRHCYNFDRDKRRKNITIDWQDLENILDELEPVKHIIVTGGEPLVALDETLYLIKESIARGKSVSLNSNLIAAPPRVAKLLKESGLEHVLTTLHSCKDEVHDYIANTPGALKKVKQGITNMVEAGIRVSANLVLNDLNKKDVYETGLMAKSLGVTKFMVNRMIPKSAEREDILEAVNDLLRLKSTGLEVATCRNLPECMFDDLKKYSDFIGRGCAAGKRQLVVSVDGSTRACVHEQNNYGNIYEVGLDSIWSNMKYWRSPFSVKSGCYTCPRFDTCEGGCKLIVDNLCRGKEYVDTEFEGASSYPSKSWKQRSLQEKHS</sequence>
<dbReference type="SFLD" id="SFLDG01067">
    <property type="entry name" value="SPASM/twitch_domain_containing"/>
    <property type="match status" value="1"/>
</dbReference>
<dbReference type="GO" id="GO:0003824">
    <property type="term" value="F:catalytic activity"/>
    <property type="evidence" value="ECO:0007669"/>
    <property type="project" value="InterPro"/>
</dbReference>
<dbReference type="InterPro" id="IPR007197">
    <property type="entry name" value="rSAM"/>
</dbReference>
<dbReference type="InterPro" id="IPR006638">
    <property type="entry name" value="Elp3/MiaA/NifB-like_rSAM"/>
</dbReference>
<dbReference type="SMART" id="SM00729">
    <property type="entry name" value="Elp3"/>
    <property type="match status" value="1"/>
</dbReference>
<name>A0A6M3LGL6_9ZZZZ</name>
<keyword evidence="2" id="KW-0479">Metal-binding</keyword>
<feature type="domain" description="Radical SAM core" evidence="5">
    <location>
        <begin position="1"/>
        <end position="209"/>
    </location>
</feature>
<organism evidence="6">
    <name type="scientific">viral metagenome</name>
    <dbReference type="NCBI Taxonomy" id="1070528"/>
    <lineage>
        <taxon>unclassified sequences</taxon>
        <taxon>metagenomes</taxon>
        <taxon>organismal metagenomes</taxon>
    </lineage>
</organism>
<dbReference type="InterPro" id="IPR023885">
    <property type="entry name" value="4Fe4S-binding_SPASM_dom"/>
</dbReference>